<dbReference type="Pfam" id="PF21787">
    <property type="entry name" value="TNP-like_RNaseH_N"/>
    <property type="match status" value="1"/>
</dbReference>
<dbReference type="Proteomes" id="UP001652625">
    <property type="component" value="Chromosome 12"/>
</dbReference>
<dbReference type="SMART" id="SM00980">
    <property type="entry name" value="THAP"/>
    <property type="match status" value="1"/>
</dbReference>
<evidence type="ECO:0000256" key="3">
    <source>
        <dbReference type="ARBA" id="ARBA00022833"/>
    </source>
</evidence>
<evidence type="ECO:0000313" key="7">
    <source>
        <dbReference type="Proteomes" id="UP001652625"/>
    </source>
</evidence>
<dbReference type="GeneID" id="136087886"/>
<evidence type="ECO:0000256" key="1">
    <source>
        <dbReference type="ARBA" id="ARBA00022723"/>
    </source>
</evidence>
<keyword evidence="2 5" id="KW-0863">Zinc-finger</keyword>
<keyword evidence="7" id="KW-1185">Reference proteome</keyword>
<dbReference type="PROSITE" id="PS50950">
    <property type="entry name" value="ZF_THAP"/>
    <property type="match status" value="1"/>
</dbReference>
<name>A0ABM4D024_HYDVU</name>
<keyword evidence="4 5" id="KW-0238">DNA-binding</keyword>
<evidence type="ECO:0000259" key="6">
    <source>
        <dbReference type="PROSITE" id="PS50950"/>
    </source>
</evidence>
<dbReference type="Pfam" id="PF05485">
    <property type="entry name" value="THAP"/>
    <property type="match status" value="1"/>
</dbReference>
<keyword evidence="3" id="KW-0862">Zinc</keyword>
<dbReference type="InterPro" id="IPR006612">
    <property type="entry name" value="THAP_Znf"/>
</dbReference>
<organism evidence="7 8">
    <name type="scientific">Hydra vulgaris</name>
    <name type="common">Hydra</name>
    <name type="synonym">Hydra attenuata</name>
    <dbReference type="NCBI Taxonomy" id="6087"/>
    <lineage>
        <taxon>Eukaryota</taxon>
        <taxon>Metazoa</taxon>
        <taxon>Cnidaria</taxon>
        <taxon>Hydrozoa</taxon>
        <taxon>Hydroidolina</taxon>
        <taxon>Anthoathecata</taxon>
        <taxon>Aplanulata</taxon>
        <taxon>Hydridae</taxon>
        <taxon>Hydra</taxon>
    </lineage>
</organism>
<evidence type="ECO:0000313" key="8">
    <source>
        <dbReference type="RefSeq" id="XP_065667577.1"/>
    </source>
</evidence>
<reference evidence="8" key="1">
    <citation type="submission" date="2025-08" db="UniProtKB">
        <authorList>
            <consortium name="RefSeq"/>
        </authorList>
    </citation>
    <scope>IDENTIFICATION</scope>
</reference>
<evidence type="ECO:0000256" key="2">
    <source>
        <dbReference type="ARBA" id="ARBA00022771"/>
    </source>
</evidence>
<evidence type="ECO:0000256" key="4">
    <source>
        <dbReference type="ARBA" id="ARBA00023125"/>
    </source>
</evidence>
<evidence type="ECO:0000256" key="5">
    <source>
        <dbReference type="PROSITE-ProRule" id="PRU00309"/>
    </source>
</evidence>
<keyword evidence="1" id="KW-0479">Metal-binding</keyword>
<dbReference type="InterPro" id="IPR048366">
    <property type="entry name" value="TNP-like_GBD"/>
</dbReference>
<sequence>MPGANCAIFGCSVSRNHVGLSIFRIPTKDDEYSANWRQKLISVITHDRVIDKGIKAQIEKRNLYICERHYTKDQLLRHDLKTTLIPGSIPKINLPQKSFSISSTTSRKSAEIIVDKKSNLNTQPNSIQECYKSMEEFTKRIIHLNLPSGWNINNNISHVHIFEKDEIHEVTKTDIFIDASLTFILRIYAWRLPSTHEVYKSYDSSMKNITLSNLIKVISSYSICLGVSLDEAKKSAIKHCVPKIYNQTEFNFHGTYQTEYFRSSTCSVLSKLKCCDNCIINEKTFISKSSKSSKRKHSVAKKPAKLDAPISLTSPDRLKLTIQNYRIENKDLKEKIIDLQNSISKSALTISSNLSDDLISIMSNADQNKISPFMKLFWEEQQKYLRLSPTNVRYHPIIIRYCLSLASKSAAMYDDIRYNEKSGTGFLVLPSRRRLRDYKNYIKPKRGFNKEIIDELKEKTKDFSEQEKFIVILMDEMKIQENLVWDKHTGEIVGYVDLDDAGVNIATLPKVDDFATFCLVFLVRSIVNPFKFSLANFATTGATACQIFPLLWKAIGICELNSLKVIAVTCDGASANRKLFKMHFTMTRNDDMNPHVDVTYRTLNYFSLEKRFIYFISDPPHLIKTVRNCLSNSKNAEGTRYMWNGGMFILWNHIADIFYEDRECGLHILPKLTFEHIKLTPYSIMNVKLAAQVLSSTVSKVLLHYGPPEAEGTAKFCALMDSFFDIMNIRSLNGHKFDLKPNLAPFSSLNDGRFFWVQSVFLQYFKDWLKSIEEHPGDISKISKSKMFIAHQTYEGLKITVHLIIESVQFLLQQNVKYVLTERFCQDPIENYFGRQRSLGSRKDNPSVNDFGYNDNMIRNQKVFLPVTGNVISYIDNTSDSIKSCLKKFKPSKNCIKHKIIFFDEFNY</sequence>
<dbReference type="SUPFAM" id="SSF57716">
    <property type="entry name" value="Glucocorticoid receptor-like (DNA-binding domain)"/>
    <property type="match status" value="1"/>
</dbReference>
<protein>
    <submittedName>
        <fullName evidence="8">Uncharacterized protein LOC136087886</fullName>
    </submittedName>
</protein>
<dbReference type="RefSeq" id="XP_065667577.1">
    <property type="nucleotide sequence ID" value="XM_065811505.1"/>
</dbReference>
<dbReference type="InterPro" id="IPR048365">
    <property type="entry name" value="TNP-like_RNaseH_N"/>
</dbReference>
<dbReference type="Pfam" id="PF21788">
    <property type="entry name" value="TNP-like_GBD"/>
    <property type="match status" value="1"/>
</dbReference>
<proteinExistence type="predicted"/>
<feature type="domain" description="THAP-type" evidence="6">
    <location>
        <begin position="1"/>
        <end position="93"/>
    </location>
</feature>
<gene>
    <name evidence="8" type="primary">LOC136087886</name>
</gene>
<accession>A0ABM4D024</accession>